<dbReference type="GO" id="GO:0043025">
    <property type="term" value="C:neuronal cell body"/>
    <property type="evidence" value="ECO:0007669"/>
    <property type="project" value="TreeGrafter"/>
</dbReference>
<evidence type="ECO:0000259" key="2">
    <source>
        <dbReference type="PROSITE" id="PS51377"/>
    </source>
</evidence>
<accession>A0AAV2IDG9</accession>
<evidence type="ECO:0000313" key="4">
    <source>
        <dbReference type="Proteomes" id="UP001497497"/>
    </source>
</evidence>
<dbReference type="EMBL" id="CAXITT010000613">
    <property type="protein sequence ID" value="CAL1544315.1"/>
    <property type="molecule type" value="Genomic_DNA"/>
</dbReference>
<gene>
    <name evidence="3" type="ORF">GSLYS_00017828001</name>
</gene>
<reference evidence="3 4" key="1">
    <citation type="submission" date="2024-04" db="EMBL/GenBank/DDBJ databases">
        <authorList>
            <consortium name="Genoscope - CEA"/>
            <person name="William W."/>
        </authorList>
    </citation>
    <scope>NUCLEOTIDE SEQUENCE [LARGE SCALE GENOMIC DNA]</scope>
</reference>
<organism evidence="3 4">
    <name type="scientific">Lymnaea stagnalis</name>
    <name type="common">Great pond snail</name>
    <name type="synonym">Helix stagnalis</name>
    <dbReference type="NCBI Taxonomy" id="6523"/>
    <lineage>
        <taxon>Eukaryota</taxon>
        <taxon>Metazoa</taxon>
        <taxon>Spiralia</taxon>
        <taxon>Lophotrochozoa</taxon>
        <taxon>Mollusca</taxon>
        <taxon>Gastropoda</taxon>
        <taxon>Heterobranchia</taxon>
        <taxon>Euthyneura</taxon>
        <taxon>Panpulmonata</taxon>
        <taxon>Hygrophila</taxon>
        <taxon>Lymnaeoidea</taxon>
        <taxon>Lymnaeidae</taxon>
        <taxon>Lymnaea</taxon>
    </lineage>
</organism>
<dbReference type="Gene3D" id="1.10.510.10">
    <property type="entry name" value="Transferase(Phosphotransferase) domain 1"/>
    <property type="match status" value="1"/>
</dbReference>
<proteinExistence type="predicted"/>
<dbReference type="GO" id="GO:0005085">
    <property type="term" value="F:guanyl-nucleotide exchange factor activity"/>
    <property type="evidence" value="ECO:0007669"/>
    <property type="project" value="InterPro"/>
</dbReference>
<evidence type="ECO:0000313" key="3">
    <source>
        <dbReference type="EMBL" id="CAL1544315.1"/>
    </source>
</evidence>
<dbReference type="PANTHER" id="PTHR21560:SF0">
    <property type="entry name" value="KINASE NON-CATALYTIC C-LOBE DOMAIN-CONTAINING PROTEIN 1"/>
    <property type="match status" value="1"/>
</dbReference>
<feature type="domain" description="KIND" evidence="2">
    <location>
        <begin position="4"/>
        <end position="90"/>
    </location>
</feature>
<name>A0AAV2IDG9_LYMST</name>
<dbReference type="GO" id="GO:0007264">
    <property type="term" value="P:small GTPase-mediated signal transduction"/>
    <property type="evidence" value="ECO:0007669"/>
    <property type="project" value="InterPro"/>
</dbReference>
<dbReference type="InterPro" id="IPR011019">
    <property type="entry name" value="KIND_dom"/>
</dbReference>
<dbReference type="GO" id="GO:0030425">
    <property type="term" value="C:dendrite"/>
    <property type="evidence" value="ECO:0007669"/>
    <property type="project" value="TreeGrafter"/>
</dbReference>
<sequence>MSTASLSEVLASRSRFLEEIELWALCRECCLTLEYVHDCADLFQSLCISPDTVAFDPEGNVCFLDLDMEPDAMFTAPENESSGGNSYKVS</sequence>
<protein>
    <recommendedName>
        <fullName evidence="2">KIND domain-containing protein</fullName>
    </recommendedName>
</protein>
<dbReference type="PROSITE" id="PS51377">
    <property type="entry name" value="KIND"/>
    <property type="match status" value="1"/>
</dbReference>
<keyword evidence="1" id="KW-0677">Repeat</keyword>
<dbReference type="SUPFAM" id="SSF56112">
    <property type="entry name" value="Protein kinase-like (PK-like)"/>
    <property type="match status" value="1"/>
</dbReference>
<dbReference type="Proteomes" id="UP001497497">
    <property type="component" value="Unassembled WGS sequence"/>
</dbReference>
<comment type="caution">
    <text evidence="3">The sequence shown here is derived from an EMBL/GenBank/DDBJ whole genome shotgun (WGS) entry which is preliminary data.</text>
</comment>
<dbReference type="PANTHER" id="PTHR21560">
    <property type="entry name" value="VERY KIND PROTEIN"/>
    <property type="match status" value="1"/>
</dbReference>
<dbReference type="InterPro" id="IPR029899">
    <property type="entry name" value="KNDC1"/>
</dbReference>
<dbReference type="GO" id="GO:0048814">
    <property type="term" value="P:regulation of dendrite morphogenesis"/>
    <property type="evidence" value="ECO:0007669"/>
    <property type="project" value="TreeGrafter"/>
</dbReference>
<keyword evidence="4" id="KW-1185">Reference proteome</keyword>
<evidence type="ECO:0000256" key="1">
    <source>
        <dbReference type="ARBA" id="ARBA00022737"/>
    </source>
</evidence>
<dbReference type="GO" id="GO:0032045">
    <property type="term" value="C:guanyl-nucleotide exchange factor complex"/>
    <property type="evidence" value="ECO:0007669"/>
    <property type="project" value="TreeGrafter"/>
</dbReference>
<dbReference type="InterPro" id="IPR011009">
    <property type="entry name" value="Kinase-like_dom_sf"/>
</dbReference>
<dbReference type="AlphaFoldDB" id="A0AAV2IDG9"/>